<accession>A0A9W4NWJ6</accession>
<dbReference type="Proteomes" id="UP001152592">
    <property type="component" value="Unassembled WGS sequence"/>
</dbReference>
<name>A0A9W4NWJ6_9EURO</name>
<dbReference type="AlphaFoldDB" id="A0A9W4NWJ6"/>
<sequence length="301" mass="33660">MPARPDQLNLTATDSARLSVPAGSTPPLRLADPETTVTLKSPSLLQLTQEIANIKNIHLAAPDPLKARVSYLLATELNESTFHQLWSNSGFFHGVTATLWKRPRTALYRIMPNNQHECIRDVFFYALGMLLLEMNLSALDGDFKPSGSGRIYGVETSKEPDFAFRPGPRLASGDLQPPSLILEVGVSESYPQLLQDVNWWSESAPVRPGIVVLIYVKTRPAFRVNFEVWTESPAPSRYNTRSAPPTRLQRSQHVYVEANVVHGGPLRLDFSLLMRRAPTPPLEHDVIFTDQQLLVIAEEEE</sequence>
<comment type="caution">
    <text evidence="1">The sequence shown here is derived from an EMBL/GenBank/DDBJ whole genome shotgun (WGS) entry which is preliminary data.</text>
</comment>
<proteinExistence type="predicted"/>
<evidence type="ECO:0008006" key="3">
    <source>
        <dbReference type="Google" id="ProtNLM"/>
    </source>
</evidence>
<gene>
    <name evidence="1" type="ORF">PSALAMII_LOCUS10145</name>
</gene>
<organism evidence="1 2">
    <name type="scientific">Penicillium salamii</name>
    <dbReference type="NCBI Taxonomy" id="1612424"/>
    <lineage>
        <taxon>Eukaryota</taxon>
        <taxon>Fungi</taxon>
        <taxon>Dikarya</taxon>
        <taxon>Ascomycota</taxon>
        <taxon>Pezizomycotina</taxon>
        <taxon>Eurotiomycetes</taxon>
        <taxon>Eurotiomycetidae</taxon>
        <taxon>Eurotiales</taxon>
        <taxon>Aspergillaceae</taxon>
        <taxon>Penicillium</taxon>
    </lineage>
</organism>
<dbReference type="OrthoDB" id="3225429at2759"/>
<dbReference type="EMBL" id="CAJVPD010000289">
    <property type="protein sequence ID" value="CAG8424969.1"/>
    <property type="molecule type" value="Genomic_DNA"/>
</dbReference>
<evidence type="ECO:0000313" key="2">
    <source>
        <dbReference type="Proteomes" id="UP001152592"/>
    </source>
</evidence>
<protein>
    <recommendedName>
        <fullName evidence="3">Restriction endonuclease domain-containing protein</fullName>
    </recommendedName>
</protein>
<evidence type="ECO:0000313" key="1">
    <source>
        <dbReference type="EMBL" id="CAG8424969.1"/>
    </source>
</evidence>
<reference evidence="1" key="1">
    <citation type="submission" date="2021-07" db="EMBL/GenBank/DDBJ databases">
        <authorList>
            <person name="Branca A.L. A."/>
        </authorList>
    </citation>
    <scope>NUCLEOTIDE SEQUENCE</scope>
</reference>